<comment type="caution">
    <text evidence="2">The sequence shown here is derived from an EMBL/GenBank/DDBJ whole genome shotgun (WGS) entry which is preliminary data.</text>
</comment>
<dbReference type="RefSeq" id="WP_111457803.1">
    <property type="nucleotide sequence ID" value="NZ_QFYP01000001.1"/>
</dbReference>
<gene>
    <name evidence="2" type="ORF">DJ021_12200</name>
</gene>
<dbReference type="Gene3D" id="3.10.180.10">
    <property type="entry name" value="2,3-Dihydroxybiphenyl 1,2-Dioxygenase, domain 1"/>
    <property type="match status" value="1"/>
</dbReference>
<dbReference type="SUPFAM" id="SSF54593">
    <property type="entry name" value="Glyoxalase/Bleomycin resistance protein/Dihydroxybiphenyl dioxygenase"/>
    <property type="match status" value="1"/>
</dbReference>
<reference evidence="3" key="1">
    <citation type="submission" date="2018-05" db="EMBL/GenBank/DDBJ databases">
        <authorList>
            <person name="Li X."/>
        </authorList>
    </citation>
    <scope>NUCLEOTIDE SEQUENCE [LARGE SCALE GENOMIC DNA]</scope>
    <source>
        <strain evidence="3">HKS-05</strain>
    </source>
</reference>
<dbReference type="CDD" id="cd06588">
    <property type="entry name" value="PhnB_like"/>
    <property type="match status" value="1"/>
</dbReference>
<dbReference type="InterPro" id="IPR009725">
    <property type="entry name" value="3_dmu_93_MTrfase"/>
</dbReference>
<dbReference type="EMBL" id="QFYP01000001">
    <property type="protein sequence ID" value="RAK60510.1"/>
    <property type="molecule type" value="Genomic_DNA"/>
</dbReference>
<dbReference type="PIRSF" id="PIRSF021700">
    <property type="entry name" value="3_dmu_93_MTrfase"/>
    <property type="match status" value="1"/>
</dbReference>
<evidence type="ECO:0000313" key="3">
    <source>
        <dbReference type="Proteomes" id="UP000249842"/>
    </source>
</evidence>
<evidence type="ECO:0000259" key="1">
    <source>
        <dbReference type="Pfam" id="PF06983"/>
    </source>
</evidence>
<dbReference type="Pfam" id="PF06983">
    <property type="entry name" value="3-dmu-9_3-mt"/>
    <property type="match status" value="1"/>
</dbReference>
<organism evidence="2 3">
    <name type="scientific">Phenylobacterium hankyongense</name>
    <dbReference type="NCBI Taxonomy" id="1813876"/>
    <lineage>
        <taxon>Bacteria</taxon>
        <taxon>Pseudomonadati</taxon>
        <taxon>Pseudomonadota</taxon>
        <taxon>Alphaproteobacteria</taxon>
        <taxon>Caulobacterales</taxon>
        <taxon>Caulobacteraceae</taxon>
        <taxon>Phenylobacterium</taxon>
    </lineage>
</organism>
<dbReference type="PANTHER" id="PTHR33990">
    <property type="entry name" value="PROTEIN YJDN-RELATED"/>
    <property type="match status" value="1"/>
</dbReference>
<dbReference type="AlphaFoldDB" id="A0A328AZG4"/>
<name>A0A328AZG4_9CAUL</name>
<sequence>MQKIHPFLWFDDQAEEAMNFYVSIFKNSKILNVVRYGESGPGPKGSVMTADFELEGQRFTALNGGPHFKFTEAVSFVVDCKDQAEVDELWDRLTEGGQASQCAWLKDKFGLSWQIVPTVLVELLSDPDRAKAGRVMQAMMQMTKIDIAKLRAA</sequence>
<dbReference type="Proteomes" id="UP000249842">
    <property type="component" value="Unassembled WGS sequence"/>
</dbReference>
<proteinExistence type="predicted"/>
<dbReference type="PANTHER" id="PTHR33990:SF2">
    <property type="entry name" value="PHNB-LIKE DOMAIN-CONTAINING PROTEIN"/>
    <property type="match status" value="1"/>
</dbReference>
<dbReference type="InterPro" id="IPR028973">
    <property type="entry name" value="PhnB-like"/>
</dbReference>
<keyword evidence="3" id="KW-1185">Reference proteome</keyword>
<dbReference type="InterPro" id="IPR029068">
    <property type="entry name" value="Glyas_Bleomycin-R_OHBP_Dase"/>
</dbReference>
<dbReference type="OrthoDB" id="9806473at2"/>
<evidence type="ECO:0000313" key="2">
    <source>
        <dbReference type="EMBL" id="RAK60510.1"/>
    </source>
</evidence>
<feature type="domain" description="PhnB-like" evidence="1">
    <location>
        <begin position="2"/>
        <end position="116"/>
    </location>
</feature>
<accession>A0A328AZG4</accession>
<protein>
    <submittedName>
        <fullName evidence="2">VOC family protein</fullName>
    </submittedName>
</protein>